<keyword evidence="11" id="KW-1185">Reference proteome</keyword>
<dbReference type="Pfam" id="PF21467">
    <property type="entry name" value="BetaGal_gal-bd"/>
    <property type="match status" value="1"/>
</dbReference>
<proteinExistence type="inferred from homology"/>
<dbReference type="Gene3D" id="3.20.20.80">
    <property type="entry name" value="Glycosidases"/>
    <property type="match status" value="1"/>
</dbReference>
<organism evidence="10 11">
    <name type="scientific">Ceutorhynchus assimilis</name>
    <name type="common">cabbage seed weevil</name>
    <dbReference type="NCBI Taxonomy" id="467358"/>
    <lineage>
        <taxon>Eukaryota</taxon>
        <taxon>Metazoa</taxon>
        <taxon>Ecdysozoa</taxon>
        <taxon>Arthropoda</taxon>
        <taxon>Hexapoda</taxon>
        <taxon>Insecta</taxon>
        <taxon>Pterygota</taxon>
        <taxon>Neoptera</taxon>
        <taxon>Endopterygota</taxon>
        <taxon>Coleoptera</taxon>
        <taxon>Polyphaga</taxon>
        <taxon>Cucujiformia</taxon>
        <taxon>Curculionidae</taxon>
        <taxon>Ceutorhynchinae</taxon>
        <taxon>Ceutorhynchus</taxon>
    </lineage>
</organism>
<evidence type="ECO:0000256" key="4">
    <source>
        <dbReference type="PIRSR" id="PIRSR006336-1"/>
    </source>
</evidence>
<accession>A0A9N9QN26</accession>
<dbReference type="GO" id="GO:0005975">
    <property type="term" value="P:carbohydrate metabolic process"/>
    <property type="evidence" value="ECO:0007669"/>
    <property type="project" value="InterPro"/>
</dbReference>
<comment type="similarity">
    <text evidence="1 6">Belongs to the glycosyl hydrolase 35 family.</text>
</comment>
<feature type="active site" description="Proton donor" evidence="4">
    <location>
        <position position="188"/>
    </location>
</feature>
<dbReference type="InterPro" id="IPR019801">
    <property type="entry name" value="Glyco_hydro_35_CS"/>
</dbReference>
<keyword evidence="2 5" id="KW-0378">Hydrolase</keyword>
<comment type="catalytic activity">
    <reaction evidence="5">
        <text>Hydrolysis of terminal non-reducing beta-D-galactose residues in beta-D-galactosides.</text>
        <dbReference type="EC" id="3.2.1.23"/>
    </reaction>
</comment>
<dbReference type="InterPro" id="IPR017853">
    <property type="entry name" value="GH"/>
</dbReference>
<dbReference type="SUPFAM" id="SSF49785">
    <property type="entry name" value="Galactose-binding domain-like"/>
    <property type="match status" value="1"/>
</dbReference>
<dbReference type="Pfam" id="PF21317">
    <property type="entry name" value="BetaGal_ABD_1"/>
    <property type="match status" value="1"/>
</dbReference>
<dbReference type="Proteomes" id="UP001152799">
    <property type="component" value="Chromosome 8"/>
</dbReference>
<sequence length="650" mass="73844">MEIATHEGAPLPTLYEYYTEGDIKSGLNADQNYFTLNGKNITLYSGAMHYFRTPKQLWRDRLRKMRAAGLNAVETYVPWNLHEPSPGQFDFGNGGSDMEDFLDIETFLKTAQEEDLFAILRPGPYVCAEWEFGGFPSWLLRETGIKFRTSDPKYMNPVKRFFQALFPILAAFQFINGGPIISFQVENEYGSTKTSSFLPDKTYLKQLKQIYLEHNITELLTTADGVTSFRDAGTLTKDFLITANFGGNPMSSFQTLETLQPGRPKMAMEYYPGWFDHWSENHHTTSALLLILNLEAILSYPGSFNLYMFHGGTSFGFMNGANLDNDYLMDNSGYQPDITSYDYAAPLTEAGDYSGKYDLIKVLLAKYASPQTRLPPMPAPTVRLVYPNISILEYIPLKSLIDSQLINLEYERPIAMEMLDINNGSGQSYGYITYRKEHVNLSAGATLTISGRICDSVLVLVNGQLISPPLKSKYDLDNFGFWNINNSQITLTNVTMADATIDLVVENWGRVGYGKLPQYYQFKGLWQGDISLDNNVLLNWKHVPLEFKKTWTLGLQGWEKIENYRGPGIYKGYISIGNPSDTYIDMRPWTKGIVMINGFVLGRYARIGPQQCLYLPAPLIKKGQNEILIFEHYEASDRVEFSNEQIWETL</sequence>
<dbReference type="PIRSF" id="PIRSF006336">
    <property type="entry name" value="B-gal"/>
    <property type="match status" value="1"/>
</dbReference>
<feature type="domain" description="Beta-galactosidase galactose-binding" evidence="9">
    <location>
        <begin position="568"/>
        <end position="625"/>
    </location>
</feature>
<reference evidence="10" key="1">
    <citation type="submission" date="2022-01" db="EMBL/GenBank/DDBJ databases">
        <authorList>
            <person name="King R."/>
        </authorList>
    </citation>
    <scope>NUCLEOTIDE SEQUENCE</scope>
</reference>
<evidence type="ECO:0000313" key="11">
    <source>
        <dbReference type="Proteomes" id="UP001152799"/>
    </source>
</evidence>
<feature type="active site" description="Nucleophile" evidence="4">
    <location>
        <position position="269"/>
    </location>
</feature>
<name>A0A9N9QN26_9CUCU</name>
<keyword evidence="3 5" id="KW-0326">Glycosidase</keyword>
<dbReference type="InterPro" id="IPR026283">
    <property type="entry name" value="B-gal_1-like"/>
</dbReference>
<dbReference type="InterPro" id="IPR031330">
    <property type="entry name" value="Gly_Hdrlase_35_cat"/>
</dbReference>
<dbReference type="FunFam" id="2.60.120.260:FF:000049">
    <property type="entry name" value="Beta-galactosidase"/>
    <property type="match status" value="1"/>
</dbReference>
<evidence type="ECO:0000259" key="7">
    <source>
        <dbReference type="Pfam" id="PF01301"/>
    </source>
</evidence>
<dbReference type="InterPro" id="IPR048913">
    <property type="entry name" value="BetaGal_gal-bd"/>
</dbReference>
<dbReference type="InterPro" id="IPR001944">
    <property type="entry name" value="Glycoside_Hdrlase_35"/>
</dbReference>
<evidence type="ECO:0000259" key="8">
    <source>
        <dbReference type="Pfam" id="PF21317"/>
    </source>
</evidence>
<dbReference type="AlphaFoldDB" id="A0A9N9QN26"/>
<evidence type="ECO:0000256" key="3">
    <source>
        <dbReference type="ARBA" id="ARBA00023295"/>
    </source>
</evidence>
<dbReference type="EMBL" id="OU892284">
    <property type="protein sequence ID" value="CAG9772542.1"/>
    <property type="molecule type" value="Genomic_DNA"/>
</dbReference>
<dbReference type="SUPFAM" id="SSF51445">
    <property type="entry name" value="(Trans)glycosidases"/>
    <property type="match status" value="1"/>
</dbReference>
<dbReference type="EC" id="3.2.1.23" evidence="5"/>
<feature type="domain" description="Beta-galactosidase 1-like first all-beta" evidence="8">
    <location>
        <begin position="426"/>
        <end position="546"/>
    </location>
</feature>
<evidence type="ECO:0000256" key="2">
    <source>
        <dbReference type="ARBA" id="ARBA00022801"/>
    </source>
</evidence>
<dbReference type="PANTHER" id="PTHR23421">
    <property type="entry name" value="BETA-GALACTOSIDASE RELATED"/>
    <property type="match status" value="1"/>
</dbReference>
<evidence type="ECO:0000256" key="5">
    <source>
        <dbReference type="RuleBase" id="RU000675"/>
    </source>
</evidence>
<dbReference type="Pfam" id="PF01301">
    <property type="entry name" value="Glyco_hydro_35"/>
    <property type="match status" value="1"/>
</dbReference>
<dbReference type="Gene3D" id="2.60.120.260">
    <property type="entry name" value="Galactose-binding domain-like"/>
    <property type="match status" value="2"/>
</dbReference>
<dbReference type="PROSITE" id="PS01182">
    <property type="entry name" value="GLYCOSYL_HYDROL_F35"/>
    <property type="match status" value="1"/>
</dbReference>
<evidence type="ECO:0000313" key="10">
    <source>
        <dbReference type="EMBL" id="CAG9772542.1"/>
    </source>
</evidence>
<evidence type="ECO:0000256" key="1">
    <source>
        <dbReference type="ARBA" id="ARBA00009809"/>
    </source>
</evidence>
<evidence type="ECO:0000259" key="9">
    <source>
        <dbReference type="Pfam" id="PF21467"/>
    </source>
</evidence>
<gene>
    <name evidence="10" type="ORF">CEUTPL_LOCUS12948</name>
</gene>
<dbReference type="OrthoDB" id="1657402at2759"/>
<evidence type="ECO:0000256" key="6">
    <source>
        <dbReference type="RuleBase" id="RU003679"/>
    </source>
</evidence>
<protein>
    <recommendedName>
        <fullName evidence="5">Beta-galactosidase</fullName>
        <ecNumber evidence="5">3.2.1.23</ecNumber>
    </recommendedName>
</protein>
<feature type="domain" description="Glycoside hydrolase 35 catalytic" evidence="7">
    <location>
        <begin position="34"/>
        <end position="366"/>
    </location>
</feature>
<dbReference type="PRINTS" id="PR00742">
    <property type="entry name" value="GLHYDRLASE35"/>
</dbReference>
<dbReference type="InterPro" id="IPR048912">
    <property type="entry name" value="BetaGal1-like_ABD1"/>
</dbReference>
<dbReference type="GO" id="GO:0004565">
    <property type="term" value="F:beta-galactosidase activity"/>
    <property type="evidence" value="ECO:0007669"/>
    <property type="project" value="UniProtKB-EC"/>
</dbReference>
<dbReference type="InterPro" id="IPR008979">
    <property type="entry name" value="Galactose-bd-like_sf"/>
</dbReference>